<reference evidence="1 2" key="1">
    <citation type="journal article" date="2023" name="G3 (Bethesda)">
        <title>A chromosome-length genome assembly and annotation of blackberry (Rubus argutus, cv. 'Hillquist').</title>
        <authorList>
            <person name="Bruna T."/>
            <person name="Aryal R."/>
            <person name="Dudchenko O."/>
            <person name="Sargent D.J."/>
            <person name="Mead D."/>
            <person name="Buti M."/>
            <person name="Cavallini A."/>
            <person name="Hytonen T."/>
            <person name="Andres J."/>
            <person name="Pham M."/>
            <person name="Weisz D."/>
            <person name="Mascagni F."/>
            <person name="Usai G."/>
            <person name="Natali L."/>
            <person name="Bassil N."/>
            <person name="Fernandez G.E."/>
            <person name="Lomsadze A."/>
            <person name="Armour M."/>
            <person name="Olukolu B."/>
            <person name="Poorten T."/>
            <person name="Britton C."/>
            <person name="Davik J."/>
            <person name="Ashrafi H."/>
            <person name="Aiden E.L."/>
            <person name="Borodovsky M."/>
            <person name="Worthington M."/>
        </authorList>
    </citation>
    <scope>NUCLEOTIDE SEQUENCE [LARGE SCALE GENOMIC DNA]</scope>
    <source>
        <strain evidence="1">PI 553951</strain>
    </source>
</reference>
<accession>A0AAW1W0W5</accession>
<keyword evidence="2" id="KW-1185">Reference proteome</keyword>
<comment type="caution">
    <text evidence="1">The sequence shown here is derived from an EMBL/GenBank/DDBJ whole genome shotgun (WGS) entry which is preliminary data.</text>
</comment>
<gene>
    <name evidence="1" type="ORF">M0R45_036365</name>
</gene>
<dbReference type="Proteomes" id="UP001457282">
    <property type="component" value="Unassembled WGS sequence"/>
</dbReference>
<name>A0AAW1W0W5_RUBAR</name>
<protein>
    <submittedName>
        <fullName evidence="1">Uncharacterized protein</fullName>
    </submittedName>
</protein>
<dbReference type="AlphaFoldDB" id="A0AAW1W0W5"/>
<evidence type="ECO:0000313" key="1">
    <source>
        <dbReference type="EMBL" id="KAK9912503.1"/>
    </source>
</evidence>
<evidence type="ECO:0000313" key="2">
    <source>
        <dbReference type="Proteomes" id="UP001457282"/>
    </source>
</evidence>
<proteinExistence type="predicted"/>
<organism evidence="1 2">
    <name type="scientific">Rubus argutus</name>
    <name type="common">Southern blackberry</name>
    <dbReference type="NCBI Taxonomy" id="59490"/>
    <lineage>
        <taxon>Eukaryota</taxon>
        <taxon>Viridiplantae</taxon>
        <taxon>Streptophyta</taxon>
        <taxon>Embryophyta</taxon>
        <taxon>Tracheophyta</taxon>
        <taxon>Spermatophyta</taxon>
        <taxon>Magnoliopsida</taxon>
        <taxon>eudicotyledons</taxon>
        <taxon>Gunneridae</taxon>
        <taxon>Pentapetalae</taxon>
        <taxon>rosids</taxon>
        <taxon>fabids</taxon>
        <taxon>Rosales</taxon>
        <taxon>Rosaceae</taxon>
        <taxon>Rosoideae</taxon>
        <taxon>Rosoideae incertae sedis</taxon>
        <taxon>Rubus</taxon>
    </lineage>
</organism>
<sequence>MPRIDLRDSCRIELMVLTSSWIGTNTSYIDIHDGLLYGFEISWLHSYNRGGFSRSTWIDCYVDNDTNKVKCIEYGIVWLTGGDSYLNLIVFRLF</sequence>
<dbReference type="EMBL" id="JBEDUW010000007">
    <property type="protein sequence ID" value="KAK9912503.1"/>
    <property type="molecule type" value="Genomic_DNA"/>
</dbReference>